<keyword evidence="3" id="KW-1185">Reference proteome</keyword>
<sequence>MAFMSLRDKLAAGDSGILLFSLTPPKRHETEQRVKEIAAVTAQRLARLPIDGLILYDIDDESDRVAEERPFPFLPTLDPARYYADHLSAGDLPVVIYRCVGKYHDEELRDWLREADPQRVLSVFVGPSSRGKPVRTDLRAAHATHRQVRPELMLGGVVIGERHARGQDEHLRMLAKQERGCSFFVSQVVFHVNETKNLISDYFYECRARGIAPRPVIFTLSVCGSLKTLDFVQWLGVEVPRWLENSIRHASDPLVESCRQAVSIARDLADFCERLTMPYGFNVESVSIRKVEIDATVELAANVARMLGRGAVAGG</sequence>
<evidence type="ECO:0000256" key="1">
    <source>
        <dbReference type="ARBA" id="ARBA00023002"/>
    </source>
</evidence>
<dbReference type="SUPFAM" id="SSF51730">
    <property type="entry name" value="FAD-linked oxidoreductase"/>
    <property type="match status" value="1"/>
</dbReference>
<dbReference type="Proteomes" id="UP001500655">
    <property type="component" value="Unassembled WGS sequence"/>
</dbReference>
<evidence type="ECO:0008006" key="4">
    <source>
        <dbReference type="Google" id="ProtNLM"/>
    </source>
</evidence>
<gene>
    <name evidence="2" type="ORF">GCM10009681_10900</name>
</gene>
<dbReference type="Gene3D" id="3.20.20.220">
    <property type="match status" value="1"/>
</dbReference>
<dbReference type="EMBL" id="BAAALS010000004">
    <property type="protein sequence ID" value="GAA1741936.1"/>
    <property type="molecule type" value="Genomic_DNA"/>
</dbReference>
<accession>A0ABP4VYF4</accession>
<protein>
    <recommendedName>
        <fullName evidence="4">Methylenetetrahydrofolate reductase (NAD(P)H)</fullName>
    </recommendedName>
</protein>
<reference evidence="3" key="1">
    <citation type="journal article" date="2019" name="Int. J. Syst. Evol. Microbiol.">
        <title>The Global Catalogue of Microorganisms (GCM) 10K type strain sequencing project: providing services to taxonomists for standard genome sequencing and annotation.</title>
        <authorList>
            <consortium name="The Broad Institute Genomics Platform"/>
            <consortium name="The Broad Institute Genome Sequencing Center for Infectious Disease"/>
            <person name="Wu L."/>
            <person name="Ma J."/>
        </authorList>
    </citation>
    <scope>NUCLEOTIDE SEQUENCE [LARGE SCALE GENOMIC DNA]</scope>
    <source>
        <strain evidence="3">JCM 13249</strain>
    </source>
</reference>
<organism evidence="2 3">
    <name type="scientific">Luedemannella helvata</name>
    <dbReference type="NCBI Taxonomy" id="349315"/>
    <lineage>
        <taxon>Bacteria</taxon>
        <taxon>Bacillati</taxon>
        <taxon>Actinomycetota</taxon>
        <taxon>Actinomycetes</taxon>
        <taxon>Micromonosporales</taxon>
        <taxon>Micromonosporaceae</taxon>
        <taxon>Luedemannella</taxon>
    </lineage>
</organism>
<name>A0ABP4VYF4_9ACTN</name>
<comment type="caution">
    <text evidence="2">The sequence shown here is derived from an EMBL/GenBank/DDBJ whole genome shotgun (WGS) entry which is preliminary data.</text>
</comment>
<evidence type="ECO:0000313" key="3">
    <source>
        <dbReference type="Proteomes" id="UP001500655"/>
    </source>
</evidence>
<keyword evidence="1" id="KW-0560">Oxidoreductase</keyword>
<proteinExistence type="predicted"/>
<evidence type="ECO:0000313" key="2">
    <source>
        <dbReference type="EMBL" id="GAA1741936.1"/>
    </source>
</evidence>
<dbReference type="InterPro" id="IPR029041">
    <property type="entry name" value="FAD-linked_oxidoreductase-like"/>
</dbReference>